<dbReference type="Proteomes" id="UP000185434">
    <property type="component" value="Chromosome"/>
</dbReference>
<dbReference type="STRING" id="1437875.CFRA_08730"/>
<reference evidence="1 2" key="1">
    <citation type="submission" date="2014-08" db="EMBL/GenBank/DDBJ databases">
        <title>Complete genome sequence of Corynebacterium frankenforstense ST18(T) (=DSM 45800(T)), isolated from raw cow milk.</title>
        <authorList>
            <person name="Ruckert C."/>
            <person name="Albersmeier A."/>
            <person name="Winkler A."/>
            <person name="Lipski A."/>
            <person name="Kalinowski J."/>
        </authorList>
    </citation>
    <scope>NUCLEOTIDE SEQUENCE [LARGE SCALE GENOMIC DNA]</scope>
    <source>
        <strain evidence="1 2">ST18</strain>
    </source>
</reference>
<keyword evidence="2" id="KW-1185">Reference proteome</keyword>
<evidence type="ECO:0000313" key="2">
    <source>
        <dbReference type="Proteomes" id="UP000185434"/>
    </source>
</evidence>
<sequence>MQRFAAELRHRELTQELYDIGDEVASYIENLAEAVADFDVELVHDCLAEFDVIAGEGRADSRVVLGELVGLRQALTSGVRSGTLSVFDRPAAAPAAEGPGQLTAADLLAGHPLTGPVVVAELAAALDGRTTATTGHLAALVEHLLERTDTVARDLDSFSYPHFLARLAADVHVAVEGWCATVAEAYPAYARARRGSHPPAFLAERARIDAVVARVAARRRAASGTGGAAG</sequence>
<dbReference type="AlphaFoldDB" id="A0A1L7CU62"/>
<protein>
    <submittedName>
        <fullName evidence="1">Uncharacterized protein</fullName>
    </submittedName>
</protein>
<proteinExistence type="predicted"/>
<dbReference type="EMBL" id="CP009247">
    <property type="protein sequence ID" value="APT89318.1"/>
    <property type="molecule type" value="Genomic_DNA"/>
</dbReference>
<dbReference type="OrthoDB" id="4426143at2"/>
<evidence type="ECO:0000313" key="1">
    <source>
        <dbReference type="EMBL" id="APT89318.1"/>
    </source>
</evidence>
<dbReference type="KEGG" id="cfk:CFRA_08730"/>
<organism evidence="1 2">
    <name type="scientific">Corynebacterium frankenforstense DSM 45800</name>
    <dbReference type="NCBI Taxonomy" id="1437875"/>
    <lineage>
        <taxon>Bacteria</taxon>
        <taxon>Bacillati</taxon>
        <taxon>Actinomycetota</taxon>
        <taxon>Actinomycetes</taxon>
        <taxon>Mycobacteriales</taxon>
        <taxon>Corynebacteriaceae</taxon>
        <taxon>Corynebacterium</taxon>
    </lineage>
</organism>
<dbReference type="RefSeq" id="WP_075664312.1">
    <property type="nucleotide sequence ID" value="NZ_CP009247.1"/>
</dbReference>
<name>A0A1L7CU62_9CORY</name>
<accession>A0A1L7CU62</accession>
<gene>
    <name evidence="1" type="ORF">CFRA_08730</name>
</gene>